<dbReference type="Proteomes" id="UP000829992">
    <property type="component" value="Chromosome"/>
</dbReference>
<gene>
    <name evidence="2" type="ORF">M4V62_00275</name>
</gene>
<dbReference type="EMBL" id="CP097289">
    <property type="protein sequence ID" value="UQT53641.1"/>
    <property type="molecule type" value="Genomic_DNA"/>
</dbReference>
<feature type="region of interest" description="Disordered" evidence="1">
    <location>
        <begin position="1"/>
        <end position="85"/>
    </location>
</feature>
<organism evidence="2 3">
    <name type="scientific">Streptomyces durmitorensis</name>
    <dbReference type="NCBI Taxonomy" id="319947"/>
    <lineage>
        <taxon>Bacteria</taxon>
        <taxon>Bacillati</taxon>
        <taxon>Actinomycetota</taxon>
        <taxon>Actinomycetes</taxon>
        <taxon>Kitasatosporales</taxon>
        <taxon>Streptomycetaceae</taxon>
        <taxon>Streptomyces</taxon>
    </lineage>
</organism>
<protein>
    <submittedName>
        <fullName evidence="2">Uncharacterized protein</fullName>
    </submittedName>
</protein>
<feature type="compositionally biased region" description="Low complexity" evidence="1">
    <location>
        <begin position="67"/>
        <end position="85"/>
    </location>
</feature>
<accession>A0ABY4PJB8</accession>
<evidence type="ECO:0000313" key="3">
    <source>
        <dbReference type="Proteomes" id="UP000829992"/>
    </source>
</evidence>
<dbReference type="RefSeq" id="WP_249585139.1">
    <property type="nucleotide sequence ID" value="NZ_BAAAQL010000039.1"/>
</dbReference>
<name>A0ABY4PJB8_9ACTN</name>
<evidence type="ECO:0000256" key="1">
    <source>
        <dbReference type="SAM" id="MobiDB-lite"/>
    </source>
</evidence>
<sequence length="85" mass="8512">MMGSAACSSPPEVNPSSGTSAPDEQGKSQRQASQTGPDADPSACATSSEKIPEGCAVDMDAAEMDQATPATEPPATNATWAPTTK</sequence>
<feature type="compositionally biased region" description="Polar residues" evidence="1">
    <location>
        <begin position="14"/>
        <end position="36"/>
    </location>
</feature>
<keyword evidence="3" id="KW-1185">Reference proteome</keyword>
<evidence type="ECO:0000313" key="2">
    <source>
        <dbReference type="EMBL" id="UQT53641.1"/>
    </source>
</evidence>
<proteinExistence type="predicted"/>
<reference evidence="2 3" key="1">
    <citation type="submission" date="2022-05" db="EMBL/GenBank/DDBJ databases">
        <authorList>
            <person name="Zhou X."/>
            <person name="Li K."/>
            <person name="Man Y."/>
        </authorList>
    </citation>
    <scope>NUCLEOTIDE SEQUENCE [LARGE SCALE GENOMIC DNA]</scope>
    <source>
        <strain evidence="2 3">MS405</strain>
    </source>
</reference>